<evidence type="ECO:0000313" key="4">
    <source>
        <dbReference type="Proteomes" id="UP000077255"/>
    </source>
</evidence>
<reference evidence="3 4" key="1">
    <citation type="submission" date="2016-02" db="EMBL/GenBank/DDBJ databases">
        <title>Complete genome sequencing and analysis of ATSB10, Dyella thiooxydans isolated from rhizosphere soil of sunflower (Helianthus annuus L.).</title>
        <authorList>
            <person name="Lee Y."/>
            <person name="Hwangbo K."/>
            <person name="Chung H."/>
            <person name="Yoo J."/>
            <person name="Kim K.Y."/>
            <person name="Sa T.M."/>
            <person name="Um Y."/>
            <person name="Madhaiyan M."/>
        </authorList>
    </citation>
    <scope>NUCLEOTIDE SEQUENCE [LARGE SCALE GENOMIC DNA]</scope>
    <source>
        <strain evidence="3 4">ATSB10</strain>
    </source>
</reference>
<keyword evidence="1" id="KW-0732">Signal</keyword>
<dbReference type="PANTHER" id="PTHR34406:SF1">
    <property type="entry name" value="PROTEIN YCEI"/>
    <property type="match status" value="1"/>
</dbReference>
<dbReference type="SUPFAM" id="SSF101874">
    <property type="entry name" value="YceI-like"/>
    <property type="match status" value="1"/>
</dbReference>
<dbReference type="STRING" id="445710.ATSB10_36940"/>
<organism evidence="3 4">
    <name type="scientific">Dyella thiooxydans</name>
    <dbReference type="NCBI Taxonomy" id="445710"/>
    <lineage>
        <taxon>Bacteria</taxon>
        <taxon>Pseudomonadati</taxon>
        <taxon>Pseudomonadota</taxon>
        <taxon>Gammaproteobacteria</taxon>
        <taxon>Lysobacterales</taxon>
        <taxon>Rhodanobacteraceae</taxon>
        <taxon>Dyella</taxon>
    </lineage>
</organism>
<feature type="domain" description="Lipid/polyisoprenoid-binding YceI-like" evidence="2">
    <location>
        <begin position="41"/>
        <end position="205"/>
    </location>
</feature>
<dbReference type="SMART" id="SM00867">
    <property type="entry name" value="YceI"/>
    <property type="match status" value="1"/>
</dbReference>
<feature type="chain" id="PRO_5007817800" description="Lipid/polyisoprenoid-binding YceI-like domain-containing protein" evidence="1">
    <location>
        <begin position="38"/>
        <end position="222"/>
    </location>
</feature>
<dbReference type="Proteomes" id="UP000077255">
    <property type="component" value="Chromosome"/>
</dbReference>
<sequence length="222" mass="24389">MLAPSSDFIQTRVMSLRLTAPTLLAGLALAVATPAYAGADSYRFDTVHSQVLFNITHDGYSRPWGRFHIARGWLRFDPDHWEQSSTALDIDLDSLDMGDADWNKAVLKPSLLDAAGQRYAHFVSTSVERTDDSHGVIHGQLTLRGITRPVDVPFQFNRLARTIYGLHTVAGFSATATLDRRDFGITAFKNSIGDQVLVRLEIEAIRDDGAAPASSTSSKDMP</sequence>
<dbReference type="EMBL" id="CP014841">
    <property type="protein sequence ID" value="AND71148.1"/>
    <property type="molecule type" value="Genomic_DNA"/>
</dbReference>
<accession>A0A160N604</accession>
<protein>
    <recommendedName>
        <fullName evidence="2">Lipid/polyisoprenoid-binding YceI-like domain-containing protein</fullName>
    </recommendedName>
</protein>
<proteinExistence type="predicted"/>
<gene>
    <name evidence="3" type="ORF">ATSB10_36940</name>
</gene>
<evidence type="ECO:0000259" key="2">
    <source>
        <dbReference type="SMART" id="SM00867"/>
    </source>
</evidence>
<dbReference type="InterPro" id="IPR036761">
    <property type="entry name" value="TTHA0802/YceI-like_sf"/>
</dbReference>
<dbReference type="KEGG" id="dtx:ATSB10_36940"/>
<name>A0A160N604_9GAMM</name>
<evidence type="ECO:0000313" key="3">
    <source>
        <dbReference type="EMBL" id="AND71148.1"/>
    </source>
</evidence>
<dbReference type="AlphaFoldDB" id="A0A160N604"/>
<dbReference type="InterPro" id="IPR007372">
    <property type="entry name" value="Lipid/polyisoprenoid-bd_YceI"/>
</dbReference>
<keyword evidence="4" id="KW-1185">Reference proteome</keyword>
<evidence type="ECO:0000256" key="1">
    <source>
        <dbReference type="SAM" id="SignalP"/>
    </source>
</evidence>
<dbReference type="Gene3D" id="2.40.128.110">
    <property type="entry name" value="Lipid/polyisoprenoid-binding, YceI-like"/>
    <property type="match status" value="1"/>
</dbReference>
<dbReference type="PANTHER" id="PTHR34406">
    <property type="entry name" value="PROTEIN YCEI"/>
    <property type="match status" value="1"/>
</dbReference>
<feature type="signal peptide" evidence="1">
    <location>
        <begin position="1"/>
        <end position="37"/>
    </location>
</feature>
<dbReference type="Pfam" id="PF04264">
    <property type="entry name" value="YceI"/>
    <property type="match status" value="1"/>
</dbReference>
<dbReference type="PATRIC" id="fig|445710.3.peg.3692"/>